<dbReference type="EMBL" id="AXCN02001533">
    <property type="status" value="NOT_ANNOTATED_CDS"/>
    <property type="molecule type" value="Genomic_DNA"/>
</dbReference>
<organism evidence="2 3">
    <name type="scientific">Anopheles farauti</name>
    <dbReference type="NCBI Taxonomy" id="69004"/>
    <lineage>
        <taxon>Eukaryota</taxon>
        <taxon>Metazoa</taxon>
        <taxon>Ecdysozoa</taxon>
        <taxon>Arthropoda</taxon>
        <taxon>Hexapoda</taxon>
        <taxon>Insecta</taxon>
        <taxon>Pterygota</taxon>
        <taxon>Neoptera</taxon>
        <taxon>Endopterygota</taxon>
        <taxon>Diptera</taxon>
        <taxon>Nematocera</taxon>
        <taxon>Culicoidea</taxon>
        <taxon>Culicidae</taxon>
        <taxon>Anophelinae</taxon>
        <taxon>Anopheles</taxon>
    </lineage>
</organism>
<sequence>MKVVRILQSTVLVLGVLNYIPCRVAAAQFALRGAHVLSLEDYDSDELVPLVPRIRKAGVNDFKRNYRSHAGAGNGGALATPENLVISEDLVKHLRSVLGLDSVKQKLERVRAPKTTEKYTTAATTPTPVTVSTIPMVVTTTNKSIEVTESSREVAKRWFPVLLQEAIDNVLQKNGSEYDELDELVDHIAAGSGTYRYEAPPENRLDEPTVTFHNSLSGMIEKNGQKQEPTADGSGLPSFTQWYKLDQFGSCVPYVVNIFNNTKIGYIVMKVANDSEIRVESDLPESKFSKGSTITDADRKTRKIPAFDETELPRRKSASLKSNVVQQLSTKTTLNESSNSPYFYKTTPSTSTTGGGSQTLEPPFFNILKTPDQEPIKYRVLLRNNDNMPEKVKIRLPYSDPLPKSLHPVQVLAGDRRTSNGAPKRKPSFFSAEKPMILSNRNPLSAMIDVQSVEFGSDSRPARRHDVGRILRKFNYESLEDELPYEETDFTYPDTNLVTQQTAKILSTGKHNPSTTMDLDEKRMRRTTLEPYSETQRYNFRRTFGSTESDQDSLDKQRASSTPTSKPDSTNIPDLPGDDVLFNQATTNGLVKTRKDSKQRESSSRKQLKDNGTSSRMGEMLKASHDTSGDVLSDLFERQASKRSYKRSGHRWGSKNGSSDCEESSST</sequence>
<evidence type="ECO:0000313" key="2">
    <source>
        <dbReference type="EnsemblMetazoa" id="AFAF019296-PA"/>
    </source>
</evidence>
<keyword evidence="3" id="KW-1185">Reference proteome</keyword>
<feature type="compositionally biased region" description="Basic residues" evidence="1">
    <location>
        <begin position="641"/>
        <end position="653"/>
    </location>
</feature>
<feature type="region of interest" description="Disordered" evidence="1">
    <location>
        <begin position="507"/>
        <end position="667"/>
    </location>
</feature>
<dbReference type="VEuPathDB" id="VectorBase:AFAF019296"/>
<feature type="compositionally biased region" description="Polar residues" evidence="1">
    <location>
        <begin position="533"/>
        <end position="548"/>
    </location>
</feature>
<protein>
    <submittedName>
        <fullName evidence="2">Uncharacterized protein</fullName>
    </submittedName>
</protein>
<evidence type="ECO:0000256" key="1">
    <source>
        <dbReference type="SAM" id="MobiDB-lite"/>
    </source>
</evidence>
<proteinExistence type="predicted"/>
<feature type="compositionally biased region" description="Polar residues" evidence="1">
    <location>
        <begin position="507"/>
        <end position="517"/>
    </location>
</feature>
<name>A0A182QY96_9DIPT</name>
<accession>A0A182QY96</accession>
<evidence type="ECO:0000313" key="3">
    <source>
        <dbReference type="Proteomes" id="UP000075886"/>
    </source>
</evidence>
<reference evidence="2" key="2">
    <citation type="submission" date="2020-05" db="UniProtKB">
        <authorList>
            <consortium name="EnsemblMetazoa"/>
        </authorList>
    </citation>
    <scope>IDENTIFICATION</scope>
    <source>
        <strain evidence="2">FAR1</strain>
    </source>
</reference>
<reference evidence="3" key="1">
    <citation type="submission" date="2014-01" db="EMBL/GenBank/DDBJ databases">
        <title>The Genome Sequence of Anopheles farauti FAR1 (V2).</title>
        <authorList>
            <consortium name="The Broad Institute Genomics Platform"/>
            <person name="Neafsey D.E."/>
            <person name="Besansky N."/>
            <person name="Howell P."/>
            <person name="Walton C."/>
            <person name="Young S.K."/>
            <person name="Zeng Q."/>
            <person name="Gargeya S."/>
            <person name="Fitzgerald M."/>
            <person name="Haas B."/>
            <person name="Abouelleil A."/>
            <person name="Allen A.W."/>
            <person name="Alvarado L."/>
            <person name="Arachchi H.M."/>
            <person name="Berlin A.M."/>
            <person name="Chapman S.B."/>
            <person name="Gainer-Dewar J."/>
            <person name="Goldberg J."/>
            <person name="Griggs A."/>
            <person name="Gujja S."/>
            <person name="Hansen M."/>
            <person name="Howarth C."/>
            <person name="Imamovic A."/>
            <person name="Ireland A."/>
            <person name="Larimer J."/>
            <person name="McCowan C."/>
            <person name="Murphy C."/>
            <person name="Pearson M."/>
            <person name="Poon T.W."/>
            <person name="Priest M."/>
            <person name="Roberts A."/>
            <person name="Saif S."/>
            <person name="Shea T."/>
            <person name="Sisk P."/>
            <person name="Sykes S."/>
            <person name="Wortman J."/>
            <person name="Nusbaum C."/>
            <person name="Birren B."/>
        </authorList>
    </citation>
    <scope>NUCLEOTIDE SEQUENCE [LARGE SCALE GENOMIC DNA]</scope>
    <source>
        <strain evidence="3">FAR1</strain>
    </source>
</reference>
<feature type="compositionally biased region" description="Basic and acidic residues" evidence="1">
    <location>
        <begin position="593"/>
        <end position="609"/>
    </location>
</feature>
<dbReference type="AlphaFoldDB" id="A0A182QY96"/>
<feature type="region of interest" description="Disordered" evidence="1">
    <location>
        <begin position="330"/>
        <end position="359"/>
    </location>
</feature>
<feature type="compositionally biased region" description="Polar residues" evidence="1">
    <location>
        <begin position="330"/>
        <end position="341"/>
    </location>
</feature>
<dbReference type="Proteomes" id="UP000075886">
    <property type="component" value="Unassembled WGS sequence"/>
</dbReference>
<feature type="compositionally biased region" description="Polar residues" evidence="1">
    <location>
        <begin position="559"/>
        <end position="572"/>
    </location>
</feature>
<dbReference type="EnsemblMetazoa" id="AFAF019296-RA">
    <property type="protein sequence ID" value="AFAF019296-PA"/>
    <property type="gene ID" value="AFAF019296"/>
</dbReference>